<dbReference type="InterPro" id="IPR039420">
    <property type="entry name" value="WalR-like"/>
</dbReference>
<evidence type="ECO:0000256" key="1">
    <source>
        <dbReference type="ARBA" id="ARBA00023015"/>
    </source>
</evidence>
<dbReference type="Pfam" id="PF00486">
    <property type="entry name" value="Trans_reg_C"/>
    <property type="match status" value="1"/>
</dbReference>
<accession>A0A1G7G351</accession>
<evidence type="ECO:0000256" key="2">
    <source>
        <dbReference type="ARBA" id="ARBA00023125"/>
    </source>
</evidence>
<protein>
    <submittedName>
        <fullName evidence="8">Two-component system, OmpR family, response regulator</fullName>
    </submittedName>
</protein>
<organism evidence="8 9">
    <name type="scientific">Salipiger thiooxidans</name>
    <dbReference type="NCBI Taxonomy" id="282683"/>
    <lineage>
        <taxon>Bacteria</taxon>
        <taxon>Pseudomonadati</taxon>
        <taxon>Pseudomonadota</taxon>
        <taxon>Alphaproteobacteria</taxon>
        <taxon>Rhodobacterales</taxon>
        <taxon>Roseobacteraceae</taxon>
        <taxon>Salipiger</taxon>
    </lineage>
</organism>
<evidence type="ECO:0000313" key="8">
    <source>
        <dbReference type="EMBL" id="SDE82562.1"/>
    </source>
</evidence>
<dbReference type="EMBL" id="FNAV01000008">
    <property type="protein sequence ID" value="SDE82562.1"/>
    <property type="molecule type" value="Genomic_DNA"/>
</dbReference>
<evidence type="ECO:0000259" key="7">
    <source>
        <dbReference type="PROSITE" id="PS51755"/>
    </source>
</evidence>
<dbReference type="OrthoDB" id="9802426at2"/>
<dbReference type="GO" id="GO:0006355">
    <property type="term" value="P:regulation of DNA-templated transcription"/>
    <property type="evidence" value="ECO:0007669"/>
    <property type="project" value="InterPro"/>
</dbReference>
<dbReference type="SMART" id="SM00448">
    <property type="entry name" value="REC"/>
    <property type="match status" value="1"/>
</dbReference>
<feature type="DNA-binding region" description="OmpR/PhoB-type" evidence="5">
    <location>
        <begin position="124"/>
        <end position="217"/>
    </location>
</feature>
<dbReference type="PANTHER" id="PTHR48111:SF67">
    <property type="entry name" value="TRANSCRIPTIONAL REGULATORY PROTEIN TCTD"/>
    <property type="match status" value="1"/>
</dbReference>
<evidence type="ECO:0000256" key="5">
    <source>
        <dbReference type="PROSITE-ProRule" id="PRU01091"/>
    </source>
</evidence>
<keyword evidence="4" id="KW-0597">Phosphoprotein</keyword>
<dbReference type="Gene3D" id="1.10.10.10">
    <property type="entry name" value="Winged helix-like DNA-binding domain superfamily/Winged helix DNA-binding domain"/>
    <property type="match status" value="1"/>
</dbReference>
<feature type="domain" description="Response regulatory" evidence="6">
    <location>
        <begin position="2"/>
        <end position="116"/>
    </location>
</feature>
<evidence type="ECO:0000259" key="6">
    <source>
        <dbReference type="PROSITE" id="PS50110"/>
    </source>
</evidence>
<gene>
    <name evidence="8" type="ORF">SAMN04488105_10888</name>
</gene>
<sequence>MRILLIEDDAIVGDALVKSLGRDRADVVWSRDGLEAEAMLRGGGFDLVVLDLGLPGQDGLTLLRGLRGRGDVTPVLVLTARDGVEDRIRGLDHGADDYLLKPFDTGELLARCRALLRRAQGRGDDRIELGQLTVDLQAHTVTLAGRVLTLPQKEFRLLVYLAERRGRVVPKPQLEQMLYGWDEGAESNTVEVYVSALRRKIGAASIRTLRGVGYMIP</sequence>
<evidence type="ECO:0000313" key="9">
    <source>
        <dbReference type="Proteomes" id="UP000198994"/>
    </source>
</evidence>
<feature type="modified residue" description="4-aspartylphosphate" evidence="4">
    <location>
        <position position="51"/>
    </location>
</feature>
<dbReference type="GO" id="GO:0000156">
    <property type="term" value="F:phosphorelay response regulator activity"/>
    <property type="evidence" value="ECO:0007669"/>
    <property type="project" value="TreeGrafter"/>
</dbReference>
<dbReference type="InterPro" id="IPR001867">
    <property type="entry name" value="OmpR/PhoB-type_DNA-bd"/>
</dbReference>
<dbReference type="RefSeq" id="WP_089959903.1">
    <property type="nucleotide sequence ID" value="NZ_FNAV01000008.1"/>
</dbReference>
<dbReference type="GO" id="GO:0000976">
    <property type="term" value="F:transcription cis-regulatory region binding"/>
    <property type="evidence" value="ECO:0007669"/>
    <property type="project" value="TreeGrafter"/>
</dbReference>
<dbReference type="Proteomes" id="UP000198994">
    <property type="component" value="Unassembled WGS sequence"/>
</dbReference>
<dbReference type="SMART" id="SM00862">
    <property type="entry name" value="Trans_reg_C"/>
    <property type="match status" value="1"/>
</dbReference>
<dbReference type="AlphaFoldDB" id="A0A1G7G351"/>
<dbReference type="InterPro" id="IPR011006">
    <property type="entry name" value="CheY-like_superfamily"/>
</dbReference>
<evidence type="ECO:0000256" key="4">
    <source>
        <dbReference type="PROSITE-ProRule" id="PRU00169"/>
    </source>
</evidence>
<dbReference type="GO" id="GO:0032993">
    <property type="term" value="C:protein-DNA complex"/>
    <property type="evidence" value="ECO:0007669"/>
    <property type="project" value="TreeGrafter"/>
</dbReference>
<dbReference type="PROSITE" id="PS51755">
    <property type="entry name" value="OMPR_PHOB"/>
    <property type="match status" value="1"/>
</dbReference>
<dbReference type="InterPro" id="IPR036388">
    <property type="entry name" value="WH-like_DNA-bd_sf"/>
</dbReference>
<dbReference type="GO" id="GO:0005829">
    <property type="term" value="C:cytosol"/>
    <property type="evidence" value="ECO:0007669"/>
    <property type="project" value="TreeGrafter"/>
</dbReference>
<feature type="domain" description="OmpR/PhoB-type" evidence="7">
    <location>
        <begin position="124"/>
        <end position="217"/>
    </location>
</feature>
<dbReference type="Gene3D" id="3.40.50.2300">
    <property type="match status" value="1"/>
</dbReference>
<evidence type="ECO:0000256" key="3">
    <source>
        <dbReference type="ARBA" id="ARBA00023163"/>
    </source>
</evidence>
<reference evidence="9" key="1">
    <citation type="submission" date="2016-10" db="EMBL/GenBank/DDBJ databases">
        <authorList>
            <person name="Varghese N."/>
            <person name="Submissions S."/>
        </authorList>
    </citation>
    <scope>NUCLEOTIDE SEQUENCE [LARGE SCALE GENOMIC DNA]</scope>
    <source>
        <strain evidence="9">DSM 10146</strain>
    </source>
</reference>
<dbReference type="SUPFAM" id="SSF52172">
    <property type="entry name" value="CheY-like"/>
    <property type="match status" value="1"/>
</dbReference>
<proteinExistence type="predicted"/>
<dbReference type="InterPro" id="IPR001789">
    <property type="entry name" value="Sig_transdc_resp-reg_receiver"/>
</dbReference>
<keyword evidence="2 5" id="KW-0238">DNA-binding</keyword>
<dbReference type="PROSITE" id="PS50110">
    <property type="entry name" value="RESPONSE_REGULATORY"/>
    <property type="match status" value="1"/>
</dbReference>
<dbReference type="CDD" id="cd00383">
    <property type="entry name" value="trans_reg_C"/>
    <property type="match status" value="1"/>
</dbReference>
<dbReference type="CDD" id="cd17624">
    <property type="entry name" value="REC_OmpR_PmrA-like"/>
    <property type="match status" value="1"/>
</dbReference>
<dbReference type="Gene3D" id="6.10.250.690">
    <property type="match status" value="1"/>
</dbReference>
<dbReference type="STRING" id="282683.SAMN04488105_10888"/>
<name>A0A1G7G351_9RHOB</name>
<keyword evidence="3" id="KW-0804">Transcription</keyword>
<keyword evidence="9" id="KW-1185">Reference proteome</keyword>
<keyword evidence="1" id="KW-0805">Transcription regulation</keyword>
<dbReference type="PANTHER" id="PTHR48111">
    <property type="entry name" value="REGULATOR OF RPOS"/>
    <property type="match status" value="1"/>
</dbReference>
<dbReference type="Pfam" id="PF00072">
    <property type="entry name" value="Response_reg"/>
    <property type="match status" value="1"/>
</dbReference>